<feature type="compositionally biased region" description="Low complexity" evidence="1">
    <location>
        <begin position="294"/>
        <end position="303"/>
    </location>
</feature>
<feature type="compositionally biased region" description="Polar residues" evidence="1">
    <location>
        <begin position="198"/>
        <end position="212"/>
    </location>
</feature>
<protein>
    <submittedName>
        <fullName evidence="2">Uncharacterized protein</fullName>
    </submittedName>
</protein>
<feature type="compositionally biased region" description="Basic and acidic residues" evidence="1">
    <location>
        <begin position="106"/>
        <end position="133"/>
    </location>
</feature>
<comment type="caution">
    <text evidence="2">The sequence shown here is derived from an EMBL/GenBank/DDBJ whole genome shotgun (WGS) entry which is preliminary data.</text>
</comment>
<feature type="compositionally biased region" description="Basic and acidic residues" evidence="1">
    <location>
        <begin position="66"/>
        <end position="90"/>
    </location>
</feature>
<feature type="compositionally biased region" description="Low complexity" evidence="1">
    <location>
        <begin position="320"/>
        <end position="334"/>
    </location>
</feature>
<organism evidence="2 3">
    <name type="scientific">Suillus subaureus</name>
    <dbReference type="NCBI Taxonomy" id="48587"/>
    <lineage>
        <taxon>Eukaryota</taxon>
        <taxon>Fungi</taxon>
        <taxon>Dikarya</taxon>
        <taxon>Basidiomycota</taxon>
        <taxon>Agaricomycotina</taxon>
        <taxon>Agaricomycetes</taxon>
        <taxon>Agaricomycetidae</taxon>
        <taxon>Boletales</taxon>
        <taxon>Suillineae</taxon>
        <taxon>Suillaceae</taxon>
        <taxon>Suillus</taxon>
    </lineage>
</organism>
<dbReference type="AlphaFoldDB" id="A0A9P7DZW1"/>
<dbReference type="RefSeq" id="XP_041187909.1">
    <property type="nucleotide sequence ID" value="XM_041338690.1"/>
</dbReference>
<sequence>MSSVMRDPTPPVPSICKSTSSLRDSDSPPPSCDPALPIHKSTSATHEPTPPAREQSPLPPPKVKMSLKDFALRKKKQREEMAKERERECESPGGLGMGSLEESGDEGMHVDEDGADERLGGDSEGTDQERELEVTMSPVASPRSVRSMDNAHPDGQLAESVSLVAKIEILETSMPNGLVGAYDRASPSAPDPPPPPLRQQTKGTERQPSPKTFSLPLPPSAPASYSLRPSHEDGEITSASPPKSSHFFPRSYTPPTQPRSFQTSHPSSPNFTHVTSTSTASSSASWRGPPPLTRTPLSSTPSLNGPSRPLPSGPRALRVSSQSSHPPTYSSPSSRVYTGSQYIPRGPSADRDRHDRDRLDWERERGWAPRSRGRTGSSGWGR</sequence>
<evidence type="ECO:0000313" key="2">
    <source>
        <dbReference type="EMBL" id="KAG1807173.1"/>
    </source>
</evidence>
<dbReference type="OrthoDB" id="79252at2759"/>
<feature type="compositionally biased region" description="Polar residues" evidence="1">
    <location>
        <begin position="258"/>
        <end position="274"/>
    </location>
</feature>
<dbReference type="Proteomes" id="UP000807769">
    <property type="component" value="Unassembled WGS sequence"/>
</dbReference>
<evidence type="ECO:0000256" key="1">
    <source>
        <dbReference type="SAM" id="MobiDB-lite"/>
    </source>
</evidence>
<dbReference type="GeneID" id="64632706"/>
<proteinExistence type="predicted"/>
<feature type="compositionally biased region" description="Basic and acidic residues" evidence="1">
    <location>
        <begin position="348"/>
        <end position="367"/>
    </location>
</feature>
<feature type="region of interest" description="Disordered" evidence="1">
    <location>
        <begin position="178"/>
        <end position="382"/>
    </location>
</feature>
<accession>A0A9P7DZW1</accession>
<gene>
    <name evidence="2" type="ORF">BJ212DRAFT_1449406</name>
</gene>
<reference evidence="2" key="1">
    <citation type="journal article" date="2020" name="New Phytol.">
        <title>Comparative genomics reveals dynamic genome evolution in host specialist ectomycorrhizal fungi.</title>
        <authorList>
            <person name="Lofgren L.A."/>
            <person name="Nguyen N.H."/>
            <person name="Vilgalys R."/>
            <person name="Ruytinx J."/>
            <person name="Liao H.L."/>
            <person name="Branco S."/>
            <person name="Kuo A."/>
            <person name="LaButti K."/>
            <person name="Lipzen A."/>
            <person name="Andreopoulos W."/>
            <person name="Pangilinan J."/>
            <person name="Riley R."/>
            <person name="Hundley H."/>
            <person name="Na H."/>
            <person name="Barry K."/>
            <person name="Grigoriev I.V."/>
            <person name="Stajich J.E."/>
            <person name="Kennedy P.G."/>
        </authorList>
    </citation>
    <scope>NUCLEOTIDE SEQUENCE</scope>
    <source>
        <strain evidence="2">MN1</strain>
    </source>
</reference>
<feature type="compositionally biased region" description="Low complexity" evidence="1">
    <location>
        <begin position="275"/>
        <end position="285"/>
    </location>
</feature>
<evidence type="ECO:0000313" key="3">
    <source>
        <dbReference type="Proteomes" id="UP000807769"/>
    </source>
</evidence>
<feature type="region of interest" description="Disordered" evidence="1">
    <location>
        <begin position="1"/>
        <end position="154"/>
    </location>
</feature>
<name>A0A9P7DZW1_9AGAM</name>
<dbReference type="EMBL" id="JABBWG010000045">
    <property type="protein sequence ID" value="KAG1807173.1"/>
    <property type="molecule type" value="Genomic_DNA"/>
</dbReference>
<keyword evidence="3" id="KW-1185">Reference proteome</keyword>